<dbReference type="SUPFAM" id="SSF53098">
    <property type="entry name" value="Ribonuclease H-like"/>
    <property type="match status" value="1"/>
</dbReference>
<feature type="region of interest" description="Disordered" evidence="5">
    <location>
        <begin position="982"/>
        <end position="1031"/>
    </location>
</feature>
<feature type="region of interest" description="Disordered" evidence="5">
    <location>
        <begin position="1545"/>
        <end position="1584"/>
    </location>
</feature>
<dbReference type="CDD" id="cd09272">
    <property type="entry name" value="RNase_HI_RT_Ty1"/>
    <property type="match status" value="1"/>
</dbReference>
<dbReference type="InterPro" id="IPR036397">
    <property type="entry name" value="RNaseH_sf"/>
</dbReference>
<proteinExistence type="predicted"/>
<reference evidence="7" key="1">
    <citation type="journal article" date="2022" name="Int. J. Mol. Sci.">
        <title>Draft Genome of Tanacetum Coccineum: Genomic Comparison of Closely Related Tanacetum-Family Plants.</title>
        <authorList>
            <person name="Yamashiro T."/>
            <person name="Shiraishi A."/>
            <person name="Nakayama K."/>
            <person name="Satake H."/>
        </authorList>
    </citation>
    <scope>NUCLEOTIDE SEQUENCE</scope>
</reference>
<evidence type="ECO:0000313" key="7">
    <source>
        <dbReference type="EMBL" id="GJT97418.1"/>
    </source>
</evidence>
<evidence type="ECO:0000256" key="5">
    <source>
        <dbReference type="SAM" id="MobiDB-lite"/>
    </source>
</evidence>
<dbReference type="Pfam" id="PF07727">
    <property type="entry name" value="RVT_2"/>
    <property type="match status" value="1"/>
</dbReference>
<feature type="compositionally biased region" description="Basic and acidic residues" evidence="5">
    <location>
        <begin position="1001"/>
        <end position="1012"/>
    </location>
</feature>
<feature type="region of interest" description="Disordered" evidence="5">
    <location>
        <begin position="631"/>
        <end position="661"/>
    </location>
</feature>
<organism evidence="7 8">
    <name type="scientific">Tanacetum coccineum</name>
    <dbReference type="NCBI Taxonomy" id="301880"/>
    <lineage>
        <taxon>Eukaryota</taxon>
        <taxon>Viridiplantae</taxon>
        <taxon>Streptophyta</taxon>
        <taxon>Embryophyta</taxon>
        <taxon>Tracheophyta</taxon>
        <taxon>Spermatophyta</taxon>
        <taxon>Magnoliopsida</taxon>
        <taxon>eudicotyledons</taxon>
        <taxon>Gunneridae</taxon>
        <taxon>Pentapetalae</taxon>
        <taxon>asterids</taxon>
        <taxon>campanulids</taxon>
        <taxon>Asterales</taxon>
        <taxon>Asteraceae</taxon>
        <taxon>Asteroideae</taxon>
        <taxon>Anthemideae</taxon>
        <taxon>Anthemidinae</taxon>
        <taxon>Tanacetum</taxon>
    </lineage>
</organism>
<feature type="region of interest" description="Disordered" evidence="5">
    <location>
        <begin position="2218"/>
        <end position="2251"/>
    </location>
</feature>
<evidence type="ECO:0000256" key="1">
    <source>
        <dbReference type="ARBA" id="ARBA00022670"/>
    </source>
</evidence>
<dbReference type="InterPro" id="IPR013103">
    <property type="entry name" value="RVT_2"/>
</dbReference>
<dbReference type="PROSITE" id="PS50994">
    <property type="entry name" value="INTEGRASE"/>
    <property type="match status" value="1"/>
</dbReference>
<accession>A0ABQ5IDE3</accession>
<reference evidence="7" key="2">
    <citation type="submission" date="2022-01" db="EMBL/GenBank/DDBJ databases">
        <authorList>
            <person name="Yamashiro T."/>
            <person name="Shiraishi A."/>
            <person name="Satake H."/>
            <person name="Nakayama K."/>
        </authorList>
    </citation>
    <scope>NUCLEOTIDE SEQUENCE</scope>
</reference>
<keyword evidence="4" id="KW-0378">Hydrolase</keyword>
<dbReference type="PANTHER" id="PTHR42648">
    <property type="entry name" value="TRANSPOSASE, PUTATIVE-RELATED"/>
    <property type="match status" value="1"/>
</dbReference>
<keyword evidence="3" id="KW-0064">Aspartyl protease</keyword>
<dbReference type="Gene3D" id="3.30.420.10">
    <property type="entry name" value="Ribonuclease H-like superfamily/Ribonuclease H"/>
    <property type="match status" value="1"/>
</dbReference>
<keyword evidence="1" id="KW-0645">Protease</keyword>
<keyword evidence="2" id="KW-0479">Metal-binding</keyword>
<feature type="compositionally biased region" description="Low complexity" evidence="5">
    <location>
        <begin position="1569"/>
        <end position="1584"/>
    </location>
</feature>
<dbReference type="SUPFAM" id="SSF56672">
    <property type="entry name" value="DNA/RNA polymerases"/>
    <property type="match status" value="1"/>
</dbReference>
<sequence length="2251" mass="256584">MANLLEDIQCADSDTRPPILDRTDFASWQQHIRPFQMATFRETLAEGNEGSLHLGPERARVYSDLSPEDKDKYNADILETNILLQGLPKDIYTLINHYTDAKDTWDNVKMLLEGYELTKEDRESQLYDDFEHFYQNKGETIHDYYVLFVTAAKLNRGLRDSNYDQLYAYLKQHKAHANENKMMLERFTQPNIDHLALMTNVSHQQYYSQSSTTPPSIYVQPHFANNTQLDSGLSPMDKLIENLTNTLTLLTQSYKTYLPQTNNQLRTSSNARNQATVQDGRSWECKSKSSKADKVLQLQWDMPHSKELHSAQVTTELRILQRHDVADASSGEWADDCDAFDSDVDEAPTAQTMFMANLSSADPVYDEASPSYDSDILSEVPDHDNYQDAVCKHHEVHEMHDYVQLNYIVDSHADYTSDNNMIMCDQYVKDNVVPVVQSNVSSVPNDAYMMILNDMHEQSAQYVSVTTHNNVVDNSLTAELATYKEQVKLYERRAKFELIEREQKIEEQLRIVITDRNIKEEILKKELHSVKMQLFSTINHNKSMVEEVTSLKKDFKQKENKHLEEFLDMKALKEKVAIGYKNPLCLTRAKQVQPALYNGHEIIKTNHVPTIVHNSEDTLEIAEITRKKMNEKMKDPECEKEVSHQDESRSSQRADHNLKTNQSVNGVSFKYTRNACPQGASNKEGRGFEQTKECYLTEVIPFFKTLKEHFEGGQQALTKEVKEMKEIFKELKAEVDQNVVNRKCDETERKNLFIANDNLIADCLSKDVFYIATNYELTVSRFTEMHDAHTITQLTEKVTVLQEQNELFRAENAKIKQHYKELYDSIKITRVKHIEQTTALLTENENLKVQLCENMKCVTIDSVKPRVLAPDKYAIDVEPITPCNRNNREVHLDYLKHLKESVETLREIIEEAKIERPLDSSLASACLYTKHSQELLEYVIGTCLKDFNTRDKQHAYTPLTRKKQKTNVPVIPSTGVNNCTNASGLNLRSNTKKNKISPAKSDNKKTVEEHPGINKSSRKKSNRVNSSVSTKRTVINSNSHSVCKTCNKCLISANYDMCVVNYLHSVNASPSVKNIVRIVKQVWKPKQLKPVWKATGKMLTNVGYQWMPTGKTFTLGEQCPLTRLTNSKSVPAKQTKHVVQIILWYLDSGCSKHMTGDRSRLRNFMKKFIGTVRFGNDHFGAIMGYGDYVIGDSVISRHSCYVRDTDGVELIKGSCGSNLYTISVEDMMKSSPICLLSKASKNKSWLWHRRLNHLNFGTINDLARKDLVRGLPRLKFEKDHLCSACQLGKSKKHTHSPKTENTNLEVLNTLHMDLCGPMRVQTINGKKYILVIIDDYSRFTWVKFLRSKDETPEFVINFLKQIQVGLNKTVRYIRTDNGTEFVNQIMTKYYESVSIFHQKSVPRTPQQNGVVERQNRTLVEAARTMLIFSKALIEDLEKLQPTADIGIFVGYAPSRKGYRIYNKRTRKIMETIHVQFNELSQPMAPVLSTGPAPTFFTQRQIRSGLVPNPVPAAPYVPSTNKELEILFQPMFDEYLKPPRVERPVSPALPVPVPVNSAGTPSSTTIDQDAPSPSHSPSSSALQSLSSHQGVVARSTIIEDNPFSHVDNNPFVNVFAPEPSSEASSSGDELVPRPDYVMIISLKWIYKVKLDEYSDVLKNKARLVAKGYRQEKGIDFEESFAPVTRIEAIRIFIANAANKNMTIYQMDVKTTFLNGELNEEVYVCQPEGFVDPDYPTHVYCLKKALYGLKQAPRAWYDTLSRFLLDNKFSKVSQSPRGIFINQSKSALEILKKFGMDLCDPADTPMVDRLKLDEDPLRIPVDQTRFRSMVGSLMYLTASRPELVFAGLWYPKYVAMALTAYVDADHAGCQDIRRSTSGRAQFIGDKLVKWSSKKQKSTAISTIEAEYIAMSGCCAQILWMRSQLTDYGFAFNKIPLYCDNRSAIALCCNNVQHSRSKHIDIRHHFIREQVEKGVVELYFVTTDYQLADIFTKALPRERFEFLLPCLGMKSLAPETLKRLQEGEEDYFRLQPAFQSEESMSPKRQLFLTTERIADLGEAVEASKRRRSLLDHKIQQLSKGSSEGSSIIPEVPNEPNDNSKKQARNVQTSLTLSSAKLETQSMVDVPIHQEDPVVQRNPLIDTVTLMVTDKAASTPTPPTTKAQVQMSKSKNKGIVPTEMELELELTQQGSSHEVYNIQVIPKYHSEDGNPARANIKQALGRYEHVGPQDTRSHDGERPQADDQRLDLVDDLKEA</sequence>
<feature type="compositionally biased region" description="Basic and acidic residues" evidence="5">
    <location>
        <begin position="631"/>
        <end position="658"/>
    </location>
</feature>
<feature type="compositionally biased region" description="Polar residues" evidence="5">
    <location>
        <begin position="1556"/>
        <end position="1566"/>
    </location>
</feature>
<gene>
    <name evidence="7" type="ORF">Tco_1092936</name>
</gene>
<dbReference type="InterPro" id="IPR025724">
    <property type="entry name" value="GAG-pre-integrase_dom"/>
</dbReference>
<dbReference type="Pfam" id="PF13976">
    <property type="entry name" value="gag_pre-integrs"/>
    <property type="match status" value="1"/>
</dbReference>
<dbReference type="Pfam" id="PF00665">
    <property type="entry name" value="rve"/>
    <property type="match status" value="1"/>
</dbReference>
<dbReference type="Proteomes" id="UP001151760">
    <property type="component" value="Unassembled WGS sequence"/>
</dbReference>
<feature type="domain" description="Integrase catalytic" evidence="6">
    <location>
        <begin position="1293"/>
        <end position="1499"/>
    </location>
</feature>
<name>A0ABQ5IDE3_9ASTR</name>
<dbReference type="InterPro" id="IPR054722">
    <property type="entry name" value="PolX-like_BBD"/>
</dbReference>
<evidence type="ECO:0000256" key="4">
    <source>
        <dbReference type="ARBA" id="ARBA00022801"/>
    </source>
</evidence>
<feature type="region of interest" description="Disordered" evidence="5">
    <location>
        <begin position="2070"/>
        <end position="2102"/>
    </location>
</feature>
<dbReference type="Pfam" id="PF25597">
    <property type="entry name" value="SH3_retrovirus"/>
    <property type="match status" value="1"/>
</dbReference>
<evidence type="ECO:0000256" key="2">
    <source>
        <dbReference type="ARBA" id="ARBA00022723"/>
    </source>
</evidence>
<dbReference type="InterPro" id="IPR012337">
    <property type="entry name" value="RNaseH-like_sf"/>
</dbReference>
<evidence type="ECO:0000256" key="3">
    <source>
        <dbReference type="ARBA" id="ARBA00022750"/>
    </source>
</evidence>
<dbReference type="InterPro" id="IPR043502">
    <property type="entry name" value="DNA/RNA_pol_sf"/>
</dbReference>
<evidence type="ECO:0000259" key="6">
    <source>
        <dbReference type="PROSITE" id="PS50994"/>
    </source>
</evidence>
<dbReference type="PANTHER" id="PTHR42648:SF18">
    <property type="entry name" value="RETROTRANSPOSON, UNCLASSIFIED-LIKE PROTEIN"/>
    <property type="match status" value="1"/>
</dbReference>
<dbReference type="InterPro" id="IPR001584">
    <property type="entry name" value="Integrase_cat-core"/>
</dbReference>
<keyword evidence="8" id="KW-1185">Reference proteome</keyword>
<feature type="compositionally biased region" description="Polar residues" evidence="5">
    <location>
        <begin position="2072"/>
        <end position="2082"/>
    </location>
</feature>
<dbReference type="Pfam" id="PF22936">
    <property type="entry name" value="Pol_BBD"/>
    <property type="match status" value="1"/>
</dbReference>
<comment type="caution">
    <text evidence="7">The sequence shown here is derived from an EMBL/GenBank/DDBJ whole genome shotgun (WGS) entry which is preliminary data.</text>
</comment>
<dbReference type="InterPro" id="IPR057670">
    <property type="entry name" value="SH3_retrovirus"/>
</dbReference>
<dbReference type="InterPro" id="IPR039537">
    <property type="entry name" value="Retrotran_Ty1/copia-like"/>
</dbReference>
<dbReference type="EMBL" id="BQNB010020578">
    <property type="protein sequence ID" value="GJT97418.1"/>
    <property type="molecule type" value="Genomic_DNA"/>
</dbReference>
<protein>
    <submittedName>
        <fullName evidence="7">Retrovirus-related pol polyprotein from transposon TNT 1-94</fullName>
    </submittedName>
</protein>
<evidence type="ECO:0000313" key="8">
    <source>
        <dbReference type="Proteomes" id="UP001151760"/>
    </source>
</evidence>